<keyword evidence="1" id="KW-0732">Signal</keyword>
<evidence type="ECO:0000256" key="1">
    <source>
        <dbReference type="SAM" id="SignalP"/>
    </source>
</evidence>
<accession>A0A9P0N348</accession>
<name>A0A9P0N348_SPOLI</name>
<evidence type="ECO:0000313" key="2">
    <source>
        <dbReference type="EMBL" id="CAH1639773.1"/>
    </source>
</evidence>
<keyword evidence="3" id="KW-1185">Reference proteome</keyword>
<organism evidence="2 3">
    <name type="scientific">Spodoptera littoralis</name>
    <name type="common">Egyptian cotton leafworm</name>
    <dbReference type="NCBI Taxonomy" id="7109"/>
    <lineage>
        <taxon>Eukaryota</taxon>
        <taxon>Metazoa</taxon>
        <taxon>Ecdysozoa</taxon>
        <taxon>Arthropoda</taxon>
        <taxon>Hexapoda</taxon>
        <taxon>Insecta</taxon>
        <taxon>Pterygota</taxon>
        <taxon>Neoptera</taxon>
        <taxon>Endopterygota</taxon>
        <taxon>Lepidoptera</taxon>
        <taxon>Glossata</taxon>
        <taxon>Ditrysia</taxon>
        <taxon>Noctuoidea</taxon>
        <taxon>Noctuidae</taxon>
        <taxon>Amphipyrinae</taxon>
        <taxon>Spodoptera</taxon>
    </lineage>
</organism>
<feature type="signal peptide" evidence="1">
    <location>
        <begin position="1"/>
        <end position="23"/>
    </location>
</feature>
<dbReference type="EMBL" id="LR824533">
    <property type="protein sequence ID" value="CAH1639773.1"/>
    <property type="molecule type" value="Genomic_DNA"/>
</dbReference>
<protein>
    <submittedName>
        <fullName evidence="2">Uncharacterized protein</fullName>
    </submittedName>
</protein>
<dbReference type="AlphaFoldDB" id="A0A9P0N348"/>
<evidence type="ECO:0000313" key="3">
    <source>
        <dbReference type="Proteomes" id="UP001153321"/>
    </source>
</evidence>
<feature type="chain" id="PRO_5040508400" evidence="1">
    <location>
        <begin position="24"/>
        <end position="126"/>
    </location>
</feature>
<reference evidence="2" key="1">
    <citation type="submission" date="2022-02" db="EMBL/GenBank/DDBJ databases">
        <authorList>
            <person name="King R."/>
        </authorList>
    </citation>
    <scope>NUCLEOTIDE SEQUENCE</scope>
</reference>
<gene>
    <name evidence="2" type="ORF">SPLIT_LOCUS5129</name>
</gene>
<sequence length="126" mass="14215">MAVLNTFTLCYMIFFLSSQCCFATSVPLSTGTETREATTRGSSFYHNVMTALLQNVNEKSYNNTVKSRYKRDEEGLSSSVMVRLIVKLLKTILFAKADDDDHPLSKARAEPVVSHIKTKFFGPMFE</sequence>
<dbReference type="Proteomes" id="UP001153321">
    <property type="component" value="Chromosome 2"/>
</dbReference>
<proteinExistence type="predicted"/>